<feature type="non-terminal residue" evidence="1">
    <location>
        <position position="1"/>
    </location>
</feature>
<dbReference type="AlphaFoldDB" id="A0A437R6L5"/>
<gene>
    <name evidence="1" type="ORF">EOE66_21675</name>
</gene>
<reference evidence="1 2" key="1">
    <citation type="submission" date="2019-01" db="EMBL/GenBank/DDBJ databases">
        <authorList>
            <person name="Chen W.-M."/>
        </authorList>
    </citation>
    <scope>NUCLEOTIDE SEQUENCE [LARGE SCALE GENOMIC DNA]</scope>
    <source>
        <strain evidence="1 2">KYPY4</strain>
    </source>
</reference>
<dbReference type="GO" id="GO:0030170">
    <property type="term" value="F:pyridoxal phosphate binding"/>
    <property type="evidence" value="ECO:0007669"/>
    <property type="project" value="TreeGrafter"/>
</dbReference>
<keyword evidence="1" id="KW-0032">Aminotransferase</keyword>
<keyword evidence="1" id="KW-0808">Transferase</keyword>
<name>A0A437R6L5_9BURK</name>
<evidence type="ECO:0000313" key="2">
    <source>
        <dbReference type="Proteomes" id="UP000285575"/>
    </source>
</evidence>
<dbReference type="InterPro" id="IPR015424">
    <property type="entry name" value="PyrdxlP-dep_Trfase"/>
</dbReference>
<protein>
    <submittedName>
        <fullName evidence="1">Aminotransferase class I/II-fold pyridoxal phosphate-dependent enzyme</fullName>
    </submittedName>
</protein>
<evidence type="ECO:0000313" key="1">
    <source>
        <dbReference type="EMBL" id="RVU42364.1"/>
    </source>
</evidence>
<feature type="non-terminal residue" evidence="1">
    <location>
        <position position="84"/>
    </location>
</feature>
<organism evidence="1 2">
    <name type="scientific">Rubrivivax rivuli</name>
    <dbReference type="NCBI Taxonomy" id="1862385"/>
    <lineage>
        <taxon>Bacteria</taxon>
        <taxon>Pseudomonadati</taxon>
        <taxon>Pseudomonadota</taxon>
        <taxon>Betaproteobacteria</taxon>
        <taxon>Burkholderiales</taxon>
        <taxon>Sphaerotilaceae</taxon>
        <taxon>Rubrivivax</taxon>
    </lineage>
</organism>
<dbReference type="Gene3D" id="3.40.640.10">
    <property type="entry name" value="Type I PLP-dependent aspartate aminotransferase-like (Major domain)"/>
    <property type="match status" value="1"/>
</dbReference>
<proteinExistence type="predicted"/>
<dbReference type="OrthoDB" id="9804264at2"/>
<dbReference type="GO" id="GO:0008483">
    <property type="term" value="F:transaminase activity"/>
    <property type="evidence" value="ECO:0007669"/>
    <property type="project" value="UniProtKB-KW"/>
</dbReference>
<dbReference type="Pfam" id="PF01041">
    <property type="entry name" value="DegT_DnrJ_EryC1"/>
    <property type="match status" value="1"/>
</dbReference>
<dbReference type="PANTHER" id="PTHR30244:SF42">
    <property type="entry name" value="UDP-2-ACETAMIDO-2-DEOXY-3-OXO-D-GLUCURONATE AMINOTRANSFERASE"/>
    <property type="match status" value="1"/>
</dbReference>
<dbReference type="GO" id="GO:0000271">
    <property type="term" value="P:polysaccharide biosynthetic process"/>
    <property type="evidence" value="ECO:0007669"/>
    <property type="project" value="TreeGrafter"/>
</dbReference>
<dbReference type="InterPro" id="IPR000653">
    <property type="entry name" value="DegT/StrS_aminotransferase"/>
</dbReference>
<dbReference type="PANTHER" id="PTHR30244">
    <property type="entry name" value="TRANSAMINASE"/>
    <property type="match status" value="1"/>
</dbReference>
<keyword evidence="2" id="KW-1185">Reference proteome</keyword>
<dbReference type="SUPFAM" id="SSF53383">
    <property type="entry name" value="PLP-dependent transferases"/>
    <property type="match status" value="1"/>
</dbReference>
<dbReference type="InterPro" id="IPR015421">
    <property type="entry name" value="PyrdxlP-dep_Trfase_major"/>
</dbReference>
<comment type="caution">
    <text evidence="1">The sequence shown here is derived from an EMBL/GenBank/DDBJ whole genome shotgun (WGS) entry which is preliminary data.</text>
</comment>
<accession>A0A437R6L5</accession>
<sequence length="84" mass="8918">IQRVLDHGQYIMGPEVQELETKLAAFTGSKHCITVSSGTEALLISLMALGLKPGEEVITTPFTFAATAEMIVLAGGKPVFVDID</sequence>
<dbReference type="EMBL" id="SACR01000026">
    <property type="protein sequence ID" value="RVU42364.1"/>
    <property type="molecule type" value="Genomic_DNA"/>
</dbReference>
<dbReference type="Proteomes" id="UP000285575">
    <property type="component" value="Unassembled WGS sequence"/>
</dbReference>